<dbReference type="EMBL" id="BARW01031004">
    <property type="protein sequence ID" value="GAJ12042.1"/>
    <property type="molecule type" value="Genomic_DNA"/>
</dbReference>
<evidence type="ECO:0000313" key="1">
    <source>
        <dbReference type="EMBL" id="GAJ12042.1"/>
    </source>
</evidence>
<accession>X1V7F6</accession>
<sequence>PCYFWGQTWGPLPLINGLWGNLVGDRPNAREFHFDWNGTIVYRPGAEAADAHMQRGGTILSSQLVDLQLAP</sequence>
<proteinExistence type="predicted"/>
<feature type="non-terminal residue" evidence="1">
    <location>
        <position position="1"/>
    </location>
</feature>
<name>X1V7F6_9ZZZZ</name>
<dbReference type="AlphaFoldDB" id="X1V7F6"/>
<gene>
    <name evidence="1" type="ORF">S12H4_49424</name>
</gene>
<protein>
    <submittedName>
        <fullName evidence="1">Uncharacterized protein</fullName>
    </submittedName>
</protein>
<reference evidence="1" key="1">
    <citation type="journal article" date="2014" name="Front. Microbiol.">
        <title>High frequency of phylogenetically diverse reductive dehalogenase-homologous genes in deep subseafloor sedimentary metagenomes.</title>
        <authorList>
            <person name="Kawai M."/>
            <person name="Futagami T."/>
            <person name="Toyoda A."/>
            <person name="Takaki Y."/>
            <person name="Nishi S."/>
            <person name="Hori S."/>
            <person name="Arai W."/>
            <person name="Tsubouchi T."/>
            <person name="Morono Y."/>
            <person name="Uchiyama I."/>
            <person name="Ito T."/>
            <person name="Fujiyama A."/>
            <person name="Inagaki F."/>
            <person name="Takami H."/>
        </authorList>
    </citation>
    <scope>NUCLEOTIDE SEQUENCE</scope>
    <source>
        <strain evidence="1">Expedition CK06-06</strain>
    </source>
</reference>
<organism evidence="1">
    <name type="scientific">marine sediment metagenome</name>
    <dbReference type="NCBI Taxonomy" id="412755"/>
    <lineage>
        <taxon>unclassified sequences</taxon>
        <taxon>metagenomes</taxon>
        <taxon>ecological metagenomes</taxon>
    </lineage>
</organism>
<comment type="caution">
    <text evidence="1">The sequence shown here is derived from an EMBL/GenBank/DDBJ whole genome shotgun (WGS) entry which is preliminary data.</text>
</comment>